<reference evidence="1 2" key="1">
    <citation type="journal article" date="2012" name="J. Bacteriol.">
        <title>Genome sequence of an alkane-degrading bacterium, Alcanivorax pacificus type strain W11-5, isolated from deep sea sediment.</title>
        <authorList>
            <person name="Lai Q."/>
            <person name="Shao Z."/>
        </authorList>
    </citation>
    <scope>NUCLEOTIDE SEQUENCE [LARGE SCALE GENOMIC DNA]</scope>
    <source>
        <strain evidence="1 2">W11-5</strain>
    </source>
</reference>
<dbReference type="HOGENOM" id="CLU_1088350_0_0_6"/>
<dbReference type="InterPro" id="IPR011009">
    <property type="entry name" value="Kinase-like_dom_sf"/>
</dbReference>
<keyword evidence="1" id="KW-0723">Serine/threonine-protein kinase</keyword>
<protein>
    <submittedName>
        <fullName evidence="1">Mn2+dependent serine/threonine protein kinase</fullName>
    </submittedName>
</protein>
<dbReference type="GO" id="GO:0004674">
    <property type="term" value="F:protein serine/threonine kinase activity"/>
    <property type="evidence" value="ECO:0007669"/>
    <property type="project" value="UniProtKB-KW"/>
</dbReference>
<accession>A0A0B4XFQ6</accession>
<dbReference type="SUPFAM" id="SSF56112">
    <property type="entry name" value="Protein kinase-like (PK-like)"/>
    <property type="match status" value="1"/>
</dbReference>
<gene>
    <name evidence="1" type="ORF">S7S_02285</name>
</gene>
<dbReference type="AlphaFoldDB" id="A0A0B4XFQ6"/>
<organism evidence="1 2">
    <name type="scientific">Isoalcanivorax pacificus W11-5</name>
    <dbReference type="NCBI Taxonomy" id="391936"/>
    <lineage>
        <taxon>Bacteria</taxon>
        <taxon>Pseudomonadati</taxon>
        <taxon>Pseudomonadota</taxon>
        <taxon>Gammaproteobacteria</taxon>
        <taxon>Oceanospirillales</taxon>
        <taxon>Alcanivoracaceae</taxon>
        <taxon>Isoalcanivorax</taxon>
    </lineage>
</organism>
<dbReference type="Proteomes" id="UP000006764">
    <property type="component" value="Chromosome"/>
</dbReference>
<proteinExistence type="predicted"/>
<dbReference type="Pfam" id="PF06293">
    <property type="entry name" value="Kdo"/>
    <property type="match status" value="1"/>
</dbReference>
<dbReference type="EMBL" id="CP004387">
    <property type="protein sequence ID" value="AJD46879.1"/>
    <property type="molecule type" value="Genomic_DNA"/>
</dbReference>
<name>A0A0B4XFQ6_9GAMM</name>
<dbReference type="KEGG" id="apac:S7S_02285"/>
<dbReference type="Gene3D" id="1.10.510.10">
    <property type="entry name" value="Transferase(Phosphotransferase) domain 1"/>
    <property type="match status" value="1"/>
</dbReference>
<evidence type="ECO:0000313" key="1">
    <source>
        <dbReference type="EMBL" id="AJD46879.1"/>
    </source>
</evidence>
<sequence length="255" mass="29118">MEALLGDRAGWKVVKDNARNLICYHPADRLYFKSFDHSSAGETLKRALRGSRARRTLLGTRLLQEAGCLAPDVVACGTLLHQDFVVMEDLDGPQLLNALHSYLQEPERRAWRRQLYRALGQTIGTLHAARIAHGDLRPNNVIIHPGKDGYRLGLIDNERTRRPVRFRREQLRNLKQIMLLDERYITAAERRTFFAAYFSRFPQGHRLQRSRAARRAIQRTVIDEVRAHFSRRAPVSGTPIPAEGWQALAGLQPAS</sequence>
<evidence type="ECO:0000313" key="2">
    <source>
        <dbReference type="Proteomes" id="UP000006764"/>
    </source>
</evidence>
<keyword evidence="1" id="KW-0808">Transferase</keyword>
<keyword evidence="1" id="KW-0418">Kinase</keyword>
<keyword evidence="2" id="KW-1185">Reference proteome</keyword>